<sequence>MLELFVSLFHDLFIFTKFEKLDDFSSRKDFIKYITYLYLITTFSCILFSIGCLNLFNTVRFFHPVSFIFALTFIPVSIFVITFGYRHLNKTYKI</sequence>
<name>A0A0X8GZP3_9FIRM</name>
<feature type="transmembrane region" description="Helical" evidence="1">
    <location>
        <begin position="36"/>
        <end position="56"/>
    </location>
</feature>
<feature type="transmembrane region" description="Helical" evidence="1">
    <location>
        <begin position="62"/>
        <end position="85"/>
    </location>
</feature>
<gene>
    <name evidence="2" type="ORF">AOC36_05140</name>
</gene>
<evidence type="ECO:0000313" key="2">
    <source>
        <dbReference type="EMBL" id="AMC93383.1"/>
    </source>
</evidence>
<organism evidence="2 3">
    <name type="scientific">Erysipelothrix larvae</name>
    <dbReference type="NCBI Taxonomy" id="1514105"/>
    <lineage>
        <taxon>Bacteria</taxon>
        <taxon>Bacillati</taxon>
        <taxon>Bacillota</taxon>
        <taxon>Erysipelotrichia</taxon>
        <taxon>Erysipelotrichales</taxon>
        <taxon>Erysipelotrichaceae</taxon>
        <taxon>Erysipelothrix</taxon>
    </lineage>
</organism>
<dbReference type="KEGG" id="erl:AOC36_05140"/>
<dbReference type="AlphaFoldDB" id="A0A0X8GZP3"/>
<dbReference type="Proteomes" id="UP000063781">
    <property type="component" value="Chromosome"/>
</dbReference>
<keyword evidence="1" id="KW-0812">Transmembrane</keyword>
<reference evidence="2 3" key="1">
    <citation type="submission" date="2015-10" db="EMBL/GenBank/DDBJ databases">
        <title>Erysipelothrix larvae sp. LV19 isolated from the larval gut of the rhinoceros beetle, Trypoxylus dichotomus.</title>
        <authorList>
            <person name="Lim S."/>
            <person name="Kim B.-C."/>
        </authorList>
    </citation>
    <scope>NUCLEOTIDE SEQUENCE [LARGE SCALE GENOMIC DNA]</scope>
    <source>
        <strain evidence="2 3">LV19</strain>
    </source>
</reference>
<evidence type="ECO:0000256" key="1">
    <source>
        <dbReference type="SAM" id="Phobius"/>
    </source>
</evidence>
<accession>A0A0X8GZP3</accession>
<keyword evidence="1" id="KW-1133">Transmembrane helix</keyword>
<proteinExistence type="predicted"/>
<keyword evidence="3" id="KW-1185">Reference proteome</keyword>
<dbReference type="EMBL" id="CP013213">
    <property type="protein sequence ID" value="AMC93383.1"/>
    <property type="molecule type" value="Genomic_DNA"/>
</dbReference>
<protein>
    <submittedName>
        <fullName evidence="2">Uncharacterized protein</fullName>
    </submittedName>
</protein>
<keyword evidence="1" id="KW-0472">Membrane</keyword>
<dbReference type="RefSeq" id="WP_067632109.1">
    <property type="nucleotide sequence ID" value="NZ_CP013213.1"/>
</dbReference>
<evidence type="ECO:0000313" key="3">
    <source>
        <dbReference type="Proteomes" id="UP000063781"/>
    </source>
</evidence>
<dbReference type="STRING" id="1514105.AOC36_05140"/>